<reference evidence="2" key="1">
    <citation type="journal article" date="2021" name="Front. Microbiol.">
        <title>Comprehensive Comparative Genomics and Phenotyping of Methylobacterium Species.</title>
        <authorList>
            <person name="Alessa O."/>
            <person name="Ogura Y."/>
            <person name="Fujitani Y."/>
            <person name="Takami H."/>
            <person name="Hayashi T."/>
            <person name="Sahin N."/>
            <person name="Tani A."/>
        </authorList>
    </citation>
    <scope>NUCLEOTIDE SEQUENCE</scope>
    <source>
        <strain evidence="2">LMG 23639</strain>
    </source>
</reference>
<keyword evidence="3" id="KW-1185">Reference proteome</keyword>
<reference evidence="2" key="2">
    <citation type="submission" date="2021-08" db="EMBL/GenBank/DDBJ databases">
        <authorList>
            <person name="Tani A."/>
            <person name="Ola A."/>
            <person name="Ogura Y."/>
            <person name="Katsura K."/>
            <person name="Hayashi T."/>
        </authorList>
    </citation>
    <scope>NUCLEOTIDE SEQUENCE</scope>
    <source>
        <strain evidence="2">LMG 23639</strain>
    </source>
</reference>
<feature type="region of interest" description="Disordered" evidence="1">
    <location>
        <begin position="63"/>
        <end position="85"/>
    </location>
</feature>
<accession>A0ABQ4SZF9</accession>
<sequence length="85" mass="9585">MREHSVPKNPDPWPRLYWFRFGGEGLPVSLPSLKTPTHLRWRRIHGVQFGRWFFGVIEGGPGTQWTPDPASPSSPIPVERGGGKP</sequence>
<dbReference type="Proteomes" id="UP001055102">
    <property type="component" value="Unassembled WGS sequence"/>
</dbReference>
<evidence type="ECO:0000256" key="1">
    <source>
        <dbReference type="SAM" id="MobiDB-lite"/>
    </source>
</evidence>
<name>A0ABQ4SZF9_9HYPH</name>
<comment type="caution">
    <text evidence="2">The sequence shown here is derived from an EMBL/GenBank/DDBJ whole genome shotgun (WGS) entry which is preliminary data.</text>
</comment>
<evidence type="ECO:0000313" key="3">
    <source>
        <dbReference type="Proteomes" id="UP001055102"/>
    </source>
</evidence>
<proteinExistence type="predicted"/>
<evidence type="ECO:0000313" key="2">
    <source>
        <dbReference type="EMBL" id="GJE08595.1"/>
    </source>
</evidence>
<protein>
    <submittedName>
        <fullName evidence="2">Uncharacterized protein</fullName>
    </submittedName>
</protein>
<gene>
    <name evidence="2" type="ORF">AOPFMNJM_3938</name>
</gene>
<organism evidence="2 3">
    <name type="scientific">Methylobacterium jeotgali</name>
    <dbReference type="NCBI Taxonomy" id="381630"/>
    <lineage>
        <taxon>Bacteria</taxon>
        <taxon>Pseudomonadati</taxon>
        <taxon>Pseudomonadota</taxon>
        <taxon>Alphaproteobacteria</taxon>
        <taxon>Hyphomicrobiales</taxon>
        <taxon>Methylobacteriaceae</taxon>
        <taxon>Methylobacterium</taxon>
    </lineage>
</organism>
<dbReference type="EMBL" id="BPQR01000084">
    <property type="protein sequence ID" value="GJE08595.1"/>
    <property type="molecule type" value="Genomic_DNA"/>
</dbReference>